<dbReference type="EMBL" id="BK014885">
    <property type="protein sequence ID" value="DAD80650.1"/>
    <property type="molecule type" value="Genomic_DNA"/>
</dbReference>
<organism evidence="1">
    <name type="scientific">Siphoviridae sp. ctS1E53</name>
    <dbReference type="NCBI Taxonomy" id="2826340"/>
    <lineage>
        <taxon>Viruses</taxon>
        <taxon>Duplodnaviria</taxon>
        <taxon>Heunggongvirae</taxon>
        <taxon>Uroviricota</taxon>
        <taxon>Caudoviricetes</taxon>
    </lineage>
</organism>
<accession>A0A8S5MEJ3</accession>
<sequence>MSPMAFAMAAAVSAPFIFPNNLVAEPPMFSNLPFKPPACWLTPSIVSLASEASIAIRPNNVNNSANLIHLLFFGDLYRFVHCFFDFHNFIIA</sequence>
<name>A0A8S5MEJ3_9CAUD</name>
<reference evidence="1" key="1">
    <citation type="journal article" date="2021" name="Proc. Natl. Acad. Sci. U.S.A.">
        <title>A Catalog of Tens of Thousands of Viruses from Human Metagenomes Reveals Hidden Associations with Chronic Diseases.</title>
        <authorList>
            <person name="Tisza M.J."/>
            <person name="Buck C.B."/>
        </authorList>
    </citation>
    <scope>NUCLEOTIDE SEQUENCE</scope>
    <source>
        <strain evidence="1">CtS1E53</strain>
    </source>
</reference>
<proteinExistence type="predicted"/>
<evidence type="ECO:0000313" key="1">
    <source>
        <dbReference type="EMBL" id="DAD80650.1"/>
    </source>
</evidence>
<protein>
    <submittedName>
        <fullName evidence="1">Uncharacterized protein</fullName>
    </submittedName>
</protein>